<evidence type="ECO:0000313" key="3">
    <source>
        <dbReference type="EMBL" id="EPZ33074.1"/>
    </source>
</evidence>
<sequence length="374" mass="42115">MIFFIGALACVITGSILFSVYNYPSNDYYTKASSVLNIDTVNITVRESNNMYGLVKNMTDSELVHWQTGKQSNKVSELKFDTTLQESLQSSLNLSLSIVQNNTQSGLQLDALPLHLRVDSHSYGSYADPDCIFYNVSQPYGACYYDYYLTNVCVRIVSIPGKKWKLSTTDPLGQPVTRYSKSFQAEQIPFTKYGCYYDSGSYISPNYPGSAAKYSLKTDSNITVEVRFDTDPIAAISFITFGSMWIYDYSSYNSYSSTVGAILLTVGVILFLLSFCCCWKIKKLAVRQNASVHNNKPTFVYPSPMPNPQLVNNGPFYPTVPIYSYPPYNNMNPPQPIFYYPQSQTQQTPPAYPEVYSCPENTNSQPPAQMARKY</sequence>
<keyword evidence="2" id="KW-0812">Transmembrane</keyword>
<dbReference type="EMBL" id="KE561079">
    <property type="protein sequence ID" value="EPZ33074.1"/>
    <property type="molecule type" value="Genomic_DNA"/>
</dbReference>
<gene>
    <name evidence="3" type="ORF">O9G_002875</name>
</gene>
<keyword evidence="2" id="KW-0472">Membrane</keyword>
<evidence type="ECO:0000256" key="2">
    <source>
        <dbReference type="SAM" id="Phobius"/>
    </source>
</evidence>
<keyword evidence="4" id="KW-1185">Reference proteome</keyword>
<feature type="transmembrane region" description="Helical" evidence="2">
    <location>
        <begin position="259"/>
        <end position="279"/>
    </location>
</feature>
<reference evidence="3 4" key="1">
    <citation type="journal article" date="2013" name="Curr. Biol.">
        <title>Shared signatures of parasitism and phylogenomics unite Cryptomycota and microsporidia.</title>
        <authorList>
            <person name="James T.Y."/>
            <person name="Pelin A."/>
            <person name="Bonen L."/>
            <person name="Ahrendt S."/>
            <person name="Sain D."/>
            <person name="Corradi N."/>
            <person name="Stajich J.E."/>
        </authorList>
    </citation>
    <scope>NUCLEOTIDE SEQUENCE [LARGE SCALE GENOMIC DNA]</scope>
    <source>
        <strain evidence="3 4">CSF55</strain>
    </source>
</reference>
<evidence type="ECO:0000313" key="4">
    <source>
        <dbReference type="Proteomes" id="UP000030755"/>
    </source>
</evidence>
<protein>
    <submittedName>
        <fullName evidence="3">Uncharacterized protein</fullName>
    </submittedName>
</protein>
<dbReference type="Proteomes" id="UP000030755">
    <property type="component" value="Unassembled WGS sequence"/>
</dbReference>
<accession>A0A075AX33</accession>
<dbReference type="HOGENOM" id="CLU_739997_0_0_1"/>
<organism evidence="3 4">
    <name type="scientific">Rozella allomycis (strain CSF55)</name>
    <dbReference type="NCBI Taxonomy" id="988480"/>
    <lineage>
        <taxon>Eukaryota</taxon>
        <taxon>Fungi</taxon>
        <taxon>Fungi incertae sedis</taxon>
        <taxon>Cryptomycota</taxon>
        <taxon>Cryptomycota incertae sedis</taxon>
        <taxon>Rozella</taxon>
    </lineage>
</organism>
<dbReference type="AlphaFoldDB" id="A0A075AX33"/>
<evidence type="ECO:0000256" key="1">
    <source>
        <dbReference type="SAM" id="MobiDB-lite"/>
    </source>
</evidence>
<proteinExistence type="predicted"/>
<feature type="region of interest" description="Disordered" evidence="1">
    <location>
        <begin position="343"/>
        <end position="374"/>
    </location>
</feature>
<keyword evidence="2" id="KW-1133">Transmembrane helix</keyword>
<name>A0A075AX33_ROZAC</name>